<evidence type="ECO:0000313" key="2">
    <source>
        <dbReference type="Proteomes" id="UP000199754"/>
    </source>
</evidence>
<proteinExistence type="predicted"/>
<dbReference type="InterPro" id="IPR056955">
    <property type="entry name" value="ORC-CDC6-like"/>
</dbReference>
<protein>
    <submittedName>
        <fullName evidence="1">Uncharacterized protein</fullName>
    </submittedName>
</protein>
<organism evidence="1 2">
    <name type="scientific">Pseudosulfitobacter pseudonitzschiae</name>
    <dbReference type="NCBI Taxonomy" id="1402135"/>
    <lineage>
        <taxon>Bacteria</taxon>
        <taxon>Pseudomonadati</taxon>
        <taxon>Pseudomonadota</taxon>
        <taxon>Alphaproteobacteria</taxon>
        <taxon>Rhodobacterales</taxon>
        <taxon>Roseobacteraceae</taxon>
        <taxon>Pseudosulfitobacter</taxon>
    </lineage>
</organism>
<sequence>MLLKLLKPQTRIEYEQANREFPVPETMRKFVCGSVNLAHSSVIDFGYRDAIDEDVQKTELLFADFLNYLICDSLLESIEVYLGASKNIKKEVGLNFNQDQMDQLASQIASLAVWEGWIDECASIKDLRLQLQRRAKLYRRFVHGKDLELSSEMFDTATPIGVPQIALSELLHSSGALDGDTNVFVDIDQYEELGNISSRDTPGQSVDYRAVINKALASRNPELSYRIGTRGYSWRSHGRIHGTSGNLEFMRDYKYIDLDQILKKDEDDSARANNVFDNFAKDVFVRRLRYAQFTFSEEQDHDLLEQVYGSNLTPVQKVNQEMGLREPEKYLKVDINWSKETKEALIRLAKKDLYCAKLGEYWLKQKGDLESIDVRDEQLPWMRNSNRWWRKERANVLAVLIASQSRQKSIWGGAKEILELSGGSILVFLGLNQFIWSTWLQRNDRPEVSRSTLPEINVGVQSTAIHRASNAWYDMIFQQSGRSAERARFVKNVGDVLRNKILSDDKLSYPGANGFSVLNEELDNLPAVRGFLEQLADYGNMLMLRHTTKNTGAGQRTKFYFHPIFCPTLGLPYVRTKEPYYARIREVANWIYNAGYDVPLAQSPKAQQEELF</sequence>
<gene>
    <name evidence="1" type="ORF">SULPSESMR1_02125</name>
</gene>
<dbReference type="AlphaFoldDB" id="A0A221K1Q7"/>
<dbReference type="Proteomes" id="UP000199754">
    <property type="component" value="Chromosome"/>
</dbReference>
<keyword evidence="2" id="KW-1185">Reference proteome</keyword>
<reference evidence="1 2" key="1">
    <citation type="submission" date="2017-07" db="EMBL/GenBank/DDBJ databases">
        <title>Genome Sequence of Sulfitobacter pseudonitzschiae Strain SMR1 Isolated from a culture of the Diatom Skeletonema marinoi.</title>
        <authorList>
            <person name="Topel M."/>
            <person name="Pinder M.I.M."/>
            <person name="Johansson O.N."/>
            <person name="Kourtchenko O."/>
            <person name="Godhe A."/>
            <person name="Clarke A.K."/>
        </authorList>
    </citation>
    <scope>NUCLEOTIDE SEQUENCE [LARGE SCALE GENOMIC DNA]</scope>
    <source>
        <strain evidence="1 2">SMR1</strain>
    </source>
</reference>
<name>A0A221K1Q7_9RHOB</name>
<dbReference type="EMBL" id="CP022415">
    <property type="protein sequence ID" value="ASM72926.1"/>
    <property type="molecule type" value="Genomic_DNA"/>
</dbReference>
<evidence type="ECO:0000313" key="1">
    <source>
        <dbReference type="EMBL" id="ASM72926.1"/>
    </source>
</evidence>
<dbReference type="Pfam" id="PF24389">
    <property type="entry name" value="ORC-CDC6-like"/>
    <property type="match status" value="1"/>
</dbReference>
<dbReference type="KEGG" id="spse:SULPSESMR1_02125"/>
<accession>A0A221K1Q7</accession>